<name>A0A6J5ZRS6_9ZZZZ</name>
<sequence>MTLLILMRHAKAKAAAPTDHARELTARGHEQAQQAADWLKKADCAPDFAVVSDSVRTRQTFEGLNLNCEVIFAENAYNASSSELMDLIKAVQSDRECVLVIGHNPGISDLAFTLGHRRSVTPGSVVLAQWKGDASQLGRSAVQIIGNFSPNDDD</sequence>
<evidence type="ECO:0000313" key="1">
    <source>
        <dbReference type="EMBL" id="CAB4343310.1"/>
    </source>
</evidence>
<accession>A0A6J5ZRS6</accession>
<dbReference type="Pfam" id="PF00300">
    <property type="entry name" value="His_Phos_1"/>
    <property type="match status" value="1"/>
</dbReference>
<dbReference type="InterPro" id="IPR013078">
    <property type="entry name" value="His_Pase_superF_clade-1"/>
</dbReference>
<gene>
    <name evidence="1" type="ORF">UFOPK3770_01165</name>
</gene>
<dbReference type="PANTHER" id="PTHR47623">
    <property type="entry name" value="OS09G0287300 PROTEIN"/>
    <property type="match status" value="1"/>
</dbReference>
<organism evidence="1">
    <name type="scientific">freshwater metagenome</name>
    <dbReference type="NCBI Taxonomy" id="449393"/>
    <lineage>
        <taxon>unclassified sequences</taxon>
        <taxon>metagenomes</taxon>
        <taxon>ecological metagenomes</taxon>
    </lineage>
</organism>
<protein>
    <submittedName>
        <fullName evidence="1">Unannotated protein</fullName>
    </submittedName>
</protein>
<dbReference type="InterPro" id="IPR029033">
    <property type="entry name" value="His_PPase_superfam"/>
</dbReference>
<dbReference type="Gene3D" id="3.40.50.1240">
    <property type="entry name" value="Phosphoglycerate mutase-like"/>
    <property type="match status" value="1"/>
</dbReference>
<dbReference type="CDD" id="cd07067">
    <property type="entry name" value="HP_PGM_like"/>
    <property type="match status" value="1"/>
</dbReference>
<dbReference type="PANTHER" id="PTHR47623:SF1">
    <property type="entry name" value="OS09G0287300 PROTEIN"/>
    <property type="match status" value="1"/>
</dbReference>
<reference evidence="1" key="1">
    <citation type="submission" date="2020-05" db="EMBL/GenBank/DDBJ databases">
        <authorList>
            <person name="Chiriac C."/>
            <person name="Salcher M."/>
            <person name="Ghai R."/>
            <person name="Kavagutti S V."/>
        </authorList>
    </citation>
    <scope>NUCLEOTIDE SEQUENCE</scope>
</reference>
<dbReference type="SUPFAM" id="SSF53254">
    <property type="entry name" value="Phosphoglycerate mutase-like"/>
    <property type="match status" value="1"/>
</dbReference>
<dbReference type="AlphaFoldDB" id="A0A6J5ZRS6"/>
<dbReference type="SMART" id="SM00855">
    <property type="entry name" value="PGAM"/>
    <property type="match status" value="1"/>
</dbReference>
<proteinExistence type="predicted"/>
<dbReference type="EMBL" id="CAESAJ010000161">
    <property type="protein sequence ID" value="CAB4343310.1"/>
    <property type="molecule type" value="Genomic_DNA"/>
</dbReference>